<evidence type="ECO:0000256" key="1">
    <source>
        <dbReference type="SAM" id="MobiDB-lite"/>
    </source>
</evidence>
<dbReference type="EMBL" id="JATN01000321">
    <property type="protein sequence ID" value="EUC59474.1"/>
    <property type="molecule type" value="Genomic_DNA"/>
</dbReference>
<dbReference type="Proteomes" id="UP000030108">
    <property type="component" value="Unassembled WGS sequence"/>
</dbReference>
<dbReference type="OrthoDB" id="5587367at2759"/>
<reference evidence="3" key="1">
    <citation type="journal article" date="2014" name="Genome Announc.">
        <title>Draft genome sequence of the plant-pathogenic soil fungus Rhizoctonia solani anastomosis group 3 strain Rhs1AP.</title>
        <authorList>
            <person name="Cubeta M.A."/>
            <person name="Thomas E."/>
            <person name="Dean R.A."/>
            <person name="Jabaji S."/>
            <person name="Neate S.M."/>
            <person name="Tavantzis S."/>
            <person name="Toda T."/>
            <person name="Vilgalys R."/>
            <person name="Bharathan N."/>
            <person name="Fedorova-Abrams N."/>
            <person name="Pakala S.B."/>
            <person name="Pakala S.M."/>
            <person name="Zafar N."/>
            <person name="Joardar V."/>
            <person name="Losada L."/>
            <person name="Nierman W.C."/>
        </authorList>
    </citation>
    <scope>NUCLEOTIDE SEQUENCE [LARGE SCALE GENOMIC DNA]</scope>
    <source>
        <strain evidence="3">AG-3</strain>
    </source>
</reference>
<protein>
    <submittedName>
        <fullName evidence="2">Uncharacterized protein</fullName>
    </submittedName>
</protein>
<dbReference type="AlphaFoldDB" id="A0A0A1UK00"/>
<comment type="caution">
    <text evidence="2">The sequence shown here is derived from an EMBL/GenBank/DDBJ whole genome shotgun (WGS) entry which is preliminary data.</text>
</comment>
<accession>A0A0A1UK00</accession>
<evidence type="ECO:0000313" key="2">
    <source>
        <dbReference type="EMBL" id="EUC59474.1"/>
    </source>
</evidence>
<dbReference type="Gene3D" id="3.30.70.930">
    <property type="match status" value="1"/>
</dbReference>
<name>A0A0A1UK00_9AGAM</name>
<gene>
    <name evidence="2" type="ORF">RSOL_314610</name>
</gene>
<feature type="region of interest" description="Disordered" evidence="1">
    <location>
        <begin position="47"/>
        <end position="70"/>
    </location>
</feature>
<organism evidence="2 3">
    <name type="scientific">Rhizoctonia solani AG-3 Rhs1AP</name>
    <dbReference type="NCBI Taxonomy" id="1086054"/>
    <lineage>
        <taxon>Eukaryota</taxon>
        <taxon>Fungi</taxon>
        <taxon>Dikarya</taxon>
        <taxon>Basidiomycota</taxon>
        <taxon>Agaricomycotina</taxon>
        <taxon>Agaricomycetes</taxon>
        <taxon>Cantharellales</taxon>
        <taxon>Ceratobasidiaceae</taxon>
        <taxon>Rhizoctonia</taxon>
    </lineage>
</organism>
<evidence type="ECO:0000313" key="3">
    <source>
        <dbReference type="Proteomes" id="UP000030108"/>
    </source>
</evidence>
<sequence>MGTGEPSVGPQIAECQRILEKSGLTYKLSTIVTQPCMRSVHPESQQTFESALVWTKKSRQGQETTEKSRE</sequence>
<proteinExistence type="predicted"/>
<dbReference type="SUPFAM" id="SSF89957">
    <property type="entry name" value="MTH1187/YkoF-like"/>
    <property type="match status" value="1"/>
</dbReference>
<dbReference type="InterPro" id="IPR029756">
    <property type="entry name" value="MTH1187/YkoF-like"/>
</dbReference>